<organism evidence="1 2">
    <name type="scientific">Paenibacillus mendelii</name>
    <dbReference type="NCBI Taxonomy" id="206163"/>
    <lineage>
        <taxon>Bacteria</taxon>
        <taxon>Bacillati</taxon>
        <taxon>Bacillota</taxon>
        <taxon>Bacilli</taxon>
        <taxon>Bacillales</taxon>
        <taxon>Paenibacillaceae</taxon>
        <taxon>Paenibacillus</taxon>
    </lineage>
</organism>
<dbReference type="RefSeq" id="WP_204820682.1">
    <property type="nucleotide sequence ID" value="NZ_JANHOF010000008.1"/>
</dbReference>
<name>A0ABV6JCV9_9BACL</name>
<evidence type="ECO:0000313" key="1">
    <source>
        <dbReference type="EMBL" id="MFC0393626.1"/>
    </source>
</evidence>
<protein>
    <submittedName>
        <fullName evidence="1">Uncharacterized protein</fullName>
    </submittedName>
</protein>
<evidence type="ECO:0000313" key="2">
    <source>
        <dbReference type="Proteomes" id="UP001589818"/>
    </source>
</evidence>
<accession>A0ABV6JCV9</accession>
<proteinExistence type="predicted"/>
<comment type="caution">
    <text evidence="1">The sequence shown here is derived from an EMBL/GenBank/DDBJ whole genome shotgun (WGS) entry which is preliminary data.</text>
</comment>
<gene>
    <name evidence="1" type="ORF">ACFFJ8_19925</name>
</gene>
<keyword evidence="2" id="KW-1185">Reference proteome</keyword>
<reference evidence="1 2" key="1">
    <citation type="submission" date="2024-09" db="EMBL/GenBank/DDBJ databases">
        <authorList>
            <person name="Sun Q."/>
            <person name="Mori K."/>
        </authorList>
    </citation>
    <scope>NUCLEOTIDE SEQUENCE [LARGE SCALE GENOMIC DNA]</scope>
    <source>
        <strain evidence="1 2">CCM 4839</strain>
    </source>
</reference>
<dbReference type="EMBL" id="JBHLVF010000034">
    <property type="protein sequence ID" value="MFC0393626.1"/>
    <property type="molecule type" value="Genomic_DNA"/>
</dbReference>
<dbReference type="Proteomes" id="UP001589818">
    <property type="component" value="Unassembled WGS sequence"/>
</dbReference>
<sequence length="83" mass="9552">MMLGGGGRRLRESDDWYDQDILSSPGVFHNFQAFLNVQSCRMTRMWCGTELASVKGIHSGGNVLIRVDERHRLSARFFYSVKR</sequence>